<dbReference type="CDD" id="cd08305">
    <property type="entry name" value="Pyrin"/>
    <property type="match status" value="1"/>
</dbReference>
<proteinExistence type="inferred from homology"/>
<dbReference type="PANTHER" id="PTHR12200:SF25">
    <property type="entry name" value="PYRIN AND HIN DOMAIN-CONTAINING PROTEIN 1"/>
    <property type="match status" value="1"/>
</dbReference>
<dbReference type="InterPro" id="IPR004020">
    <property type="entry name" value="DAPIN"/>
</dbReference>
<evidence type="ECO:0000256" key="2">
    <source>
        <dbReference type="ARBA" id="ARBA00008647"/>
    </source>
</evidence>
<dbReference type="GO" id="GO:0005654">
    <property type="term" value="C:nucleoplasm"/>
    <property type="evidence" value="ECO:0007669"/>
    <property type="project" value="TreeGrafter"/>
</dbReference>
<dbReference type="Proteomes" id="UP000515140">
    <property type="component" value="Unplaced"/>
</dbReference>
<dbReference type="GO" id="GO:0003690">
    <property type="term" value="F:double-stranded DNA binding"/>
    <property type="evidence" value="ECO:0007669"/>
    <property type="project" value="TreeGrafter"/>
</dbReference>
<dbReference type="FunCoup" id="A0A6P5JQ81">
    <property type="interactions" value="248"/>
</dbReference>
<dbReference type="InParanoid" id="A0A6P5JQ81"/>
<dbReference type="GO" id="GO:0035458">
    <property type="term" value="P:cellular response to interferon-beta"/>
    <property type="evidence" value="ECO:0007669"/>
    <property type="project" value="InterPro"/>
</dbReference>
<dbReference type="GO" id="GO:0002218">
    <property type="term" value="P:activation of innate immune response"/>
    <property type="evidence" value="ECO:0007669"/>
    <property type="project" value="InterPro"/>
</dbReference>
<feature type="compositionally biased region" description="Polar residues" evidence="4">
    <location>
        <begin position="123"/>
        <end position="141"/>
    </location>
</feature>
<evidence type="ECO:0000259" key="5">
    <source>
        <dbReference type="PROSITE" id="PS50824"/>
    </source>
</evidence>
<dbReference type="KEGG" id="pcw:110201877"/>
<keyword evidence="3" id="KW-0539">Nucleus</keyword>
<dbReference type="Gene3D" id="1.10.533.10">
    <property type="entry name" value="Death Domain, Fas"/>
    <property type="match status" value="1"/>
</dbReference>
<dbReference type="SUPFAM" id="SSF159141">
    <property type="entry name" value="HIN-2000 domain-like"/>
    <property type="match status" value="2"/>
</dbReference>
<dbReference type="PROSITE" id="PS50824">
    <property type="entry name" value="DAPIN"/>
    <property type="match status" value="1"/>
</dbReference>
<feature type="domain" description="Pyrin" evidence="5">
    <location>
        <begin position="11"/>
        <end position="95"/>
    </location>
</feature>
<dbReference type="FunFam" id="2.40.50.140:FF:000105">
    <property type="entry name" value="Myeloid cell nuclear differentiation antigen"/>
    <property type="match status" value="1"/>
</dbReference>
<sequence length="392" mass="45850">MSSRRNPTDVMKSHFSKILLDAFEKINDEHFKKCKFFLTVRKYITKKQYKADRTDLAHHMIQVFGVLSALNKIIEVFKDMNLHEAVQALQKQKDKVEKKYNKKKEKKPVTRNNQAQMRRPAFKSNNIGNPQLTKKNNLKLTNESKKNRAAKKRKATTEERQDSKKMKTSQEFSQKTEPEAGREECAQTTSMVVKVLKVTQTFEYYTFAEKKEMFHATVANECEFIRVKVFNMSVKKHFNKNKVIEISKGYWRKGFLEINKCSKVQDVCTNKEITVPKNIKRRAGKTTKIQMLQKQKQGSYVDGVYEINKKTESEKCTFFEVKDNTGKIEVVMFGKWAKIKCEIGDKLRLTCFELSSWKKVQLKSVTHSYVQVIKPKKNEKSQERPTPSLPDN</sequence>
<evidence type="ECO:0000256" key="3">
    <source>
        <dbReference type="ARBA" id="ARBA00023242"/>
    </source>
</evidence>
<dbReference type="InterPro" id="IPR040205">
    <property type="entry name" value="HIN-200"/>
</dbReference>
<dbReference type="InterPro" id="IPR011029">
    <property type="entry name" value="DEATH-like_dom_sf"/>
</dbReference>
<feature type="compositionally biased region" description="Basic and acidic residues" evidence="4">
    <location>
        <begin position="174"/>
        <end position="183"/>
    </location>
</feature>
<dbReference type="RefSeq" id="XP_020833406.1">
    <property type="nucleotide sequence ID" value="XM_020977747.1"/>
</dbReference>
<gene>
    <name evidence="8" type="primary">LOC110201877</name>
</gene>
<comment type="subcellular location">
    <subcellularLocation>
        <location evidence="1">Nucleus</location>
    </subcellularLocation>
</comment>
<dbReference type="GeneID" id="110201877"/>
<evidence type="ECO:0000313" key="8">
    <source>
        <dbReference type="RefSeq" id="XP_020833406.1"/>
    </source>
</evidence>
<dbReference type="Pfam" id="PF02758">
    <property type="entry name" value="PYRIN"/>
    <property type="match status" value="1"/>
</dbReference>
<feature type="compositionally biased region" description="Basic and acidic residues" evidence="4">
    <location>
        <begin position="155"/>
        <end position="165"/>
    </location>
</feature>
<dbReference type="InterPro" id="IPR004021">
    <property type="entry name" value="HIN200/IF120x"/>
</dbReference>
<name>A0A6P5JQ81_PHACI</name>
<evidence type="ECO:0000313" key="7">
    <source>
        <dbReference type="Proteomes" id="UP000515140"/>
    </source>
</evidence>
<feature type="domain" description="HIN-200" evidence="6">
    <location>
        <begin position="175"/>
        <end position="373"/>
    </location>
</feature>
<keyword evidence="7" id="KW-1185">Reference proteome</keyword>
<accession>A0A6P5JQ81</accession>
<dbReference type="PROSITE" id="PS50834">
    <property type="entry name" value="HIN_200"/>
    <property type="match status" value="1"/>
</dbReference>
<comment type="similarity">
    <text evidence="2">Belongs to the HIN-200 family.</text>
</comment>
<evidence type="ECO:0000259" key="6">
    <source>
        <dbReference type="PROSITE" id="PS50834"/>
    </source>
</evidence>
<dbReference type="Pfam" id="PF02760">
    <property type="entry name" value="HIN"/>
    <property type="match status" value="1"/>
</dbReference>
<dbReference type="Gene3D" id="2.40.50.140">
    <property type="entry name" value="Nucleic acid-binding proteins"/>
    <property type="match status" value="2"/>
</dbReference>
<organism evidence="7 8">
    <name type="scientific">Phascolarctos cinereus</name>
    <name type="common">Koala</name>
    <dbReference type="NCBI Taxonomy" id="38626"/>
    <lineage>
        <taxon>Eukaryota</taxon>
        <taxon>Metazoa</taxon>
        <taxon>Chordata</taxon>
        <taxon>Craniata</taxon>
        <taxon>Vertebrata</taxon>
        <taxon>Euteleostomi</taxon>
        <taxon>Mammalia</taxon>
        <taxon>Metatheria</taxon>
        <taxon>Diprotodontia</taxon>
        <taxon>Phascolarctidae</taxon>
        <taxon>Phascolarctos</taxon>
    </lineage>
</organism>
<evidence type="ECO:0000256" key="4">
    <source>
        <dbReference type="SAM" id="MobiDB-lite"/>
    </source>
</evidence>
<feature type="region of interest" description="Disordered" evidence="4">
    <location>
        <begin position="90"/>
        <end position="183"/>
    </location>
</feature>
<dbReference type="AlphaFoldDB" id="A0A6P5JQ81"/>
<dbReference type="InterPro" id="IPR012340">
    <property type="entry name" value="NA-bd_OB-fold"/>
</dbReference>
<dbReference type="PANTHER" id="PTHR12200">
    <property type="entry name" value="INTERFERON-INDUCIBLE PROTEIN AIM2 FAMILY MEMBER"/>
    <property type="match status" value="1"/>
</dbReference>
<protein>
    <submittedName>
        <fullName evidence="8">LOW QUALITY PROTEIN: interferon-inducible protein AIM2-like</fullName>
    </submittedName>
</protein>
<dbReference type="SMART" id="SM01289">
    <property type="entry name" value="PYRIN"/>
    <property type="match status" value="1"/>
</dbReference>
<dbReference type="GO" id="GO:0005829">
    <property type="term" value="C:cytosol"/>
    <property type="evidence" value="ECO:0007669"/>
    <property type="project" value="TreeGrafter"/>
</dbReference>
<evidence type="ECO:0000256" key="1">
    <source>
        <dbReference type="ARBA" id="ARBA00004123"/>
    </source>
</evidence>
<dbReference type="SUPFAM" id="SSF47986">
    <property type="entry name" value="DEATH domain"/>
    <property type="match status" value="1"/>
</dbReference>
<reference evidence="8" key="1">
    <citation type="submission" date="2025-08" db="UniProtKB">
        <authorList>
            <consortium name="RefSeq"/>
        </authorList>
    </citation>
    <scope>IDENTIFICATION</scope>
    <source>
        <tissue evidence="8">Spleen</tissue>
    </source>
</reference>